<dbReference type="GO" id="GO:0050660">
    <property type="term" value="F:flavin adenine dinucleotide binding"/>
    <property type="evidence" value="ECO:0007669"/>
    <property type="project" value="InterPro"/>
</dbReference>
<protein>
    <recommendedName>
        <fullName evidence="3">Berberine/berberine-like domain-containing protein</fullName>
    </recommendedName>
</protein>
<keyword evidence="2" id="KW-0274">FAD</keyword>
<evidence type="ECO:0000259" key="3">
    <source>
        <dbReference type="Pfam" id="PF08031"/>
    </source>
</evidence>
<proteinExistence type="predicted"/>
<keyword evidence="1" id="KW-0285">Flavoprotein</keyword>
<gene>
    <name evidence="4" type="ORF">EJD97_003144</name>
</gene>
<dbReference type="GO" id="GO:0016491">
    <property type="term" value="F:oxidoreductase activity"/>
    <property type="evidence" value="ECO:0007669"/>
    <property type="project" value="InterPro"/>
</dbReference>
<organism evidence="4">
    <name type="scientific">Solanum chilense</name>
    <name type="common">Tomato</name>
    <name type="synonym">Lycopersicon chilense</name>
    <dbReference type="NCBI Taxonomy" id="4083"/>
    <lineage>
        <taxon>Eukaryota</taxon>
        <taxon>Viridiplantae</taxon>
        <taxon>Streptophyta</taxon>
        <taxon>Embryophyta</taxon>
        <taxon>Tracheophyta</taxon>
        <taxon>Spermatophyta</taxon>
        <taxon>Magnoliopsida</taxon>
        <taxon>eudicotyledons</taxon>
        <taxon>Gunneridae</taxon>
        <taxon>Pentapetalae</taxon>
        <taxon>asterids</taxon>
        <taxon>lamiids</taxon>
        <taxon>Solanales</taxon>
        <taxon>Solanaceae</taxon>
        <taxon>Solanoideae</taxon>
        <taxon>Solaneae</taxon>
        <taxon>Solanum</taxon>
        <taxon>Solanum subgen. Lycopersicon</taxon>
    </lineage>
</organism>
<name>A0A6N2AN80_SOLCI</name>
<evidence type="ECO:0000313" key="4">
    <source>
        <dbReference type="EMBL" id="TMW83050.1"/>
    </source>
</evidence>
<evidence type="ECO:0000256" key="2">
    <source>
        <dbReference type="ARBA" id="ARBA00022827"/>
    </source>
</evidence>
<sequence length="122" mass="14457">MIWNPYGGMMVNISESDTPFPHRKGVIFKIQYLTLWNQPNKELATRHVDWMRKLYNYMTSPREAYVNYKDLDLVMNRNSSFAQASVWGNKYFKNNFNRLVQIKTIVDPQNFFKQGKSIPVKG</sequence>
<comment type="caution">
    <text evidence="4">The sequence shown here is derived from an EMBL/GenBank/DDBJ whole genome shotgun (WGS) entry which is preliminary data.</text>
</comment>
<dbReference type="InterPro" id="IPR012951">
    <property type="entry name" value="BBE"/>
</dbReference>
<evidence type="ECO:0000256" key="1">
    <source>
        <dbReference type="ARBA" id="ARBA00022630"/>
    </source>
</evidence>
<dbReference type="Gene3D" id="3.40.462.20">
    <property type="match status" value="1"/>
</dbReference>
<accession>A0A6N2AN80</accession>
<dbReference type="AlphaFoldDB" id="A0A6N2AN80"/>
<feature type="domain" description="Berberine/berberine-like" evidence="3">
    <location>
        <begin position="64"/>
        <end position="119"/>
    </location>
</feature>
<reference evidence="4" key="1">
    <citation type="submission" date="2019-05" db="EMBL/GenBank/DDBJ databases">
        <title>The de novo reference genome and transcriptome assemblies of the wild tomato species Solanum chilense.</title>
        <authorList>
            <person name="Stam R."/>
            <person name="Nosenko T."/>
            <person name="Hoerger A.C."/>
            <person name="Stephan W."/>
            <person name="Seidel M.A."/>
            <person name="Kuhn J.M.M."/>
            <person name="Haberer G."/>
            <person name="Tellier A."/>
        </authorList>
    </citation>
    <scope>NUCLEOTIDE SEQUENCE</scope>
    <source>
        <tissue evidence="4">Mature leaves</tissue>
    </source>
</reference>
<dbReference type="EMBL" id="RXGB01014207">
    <property type="protein sequence ID" value="TMW83050.1"/>
    <property type="molecule type" value="Genomic_DNA"/>
</dbReference>
<dbReference type="PANTHER" id="PTHR32448">
    <property type="entry name" value="OS08G0158400 PROTEIN"/>
    <property type="match status" value="1"/>
</dbReference>
<dbReference type="Pfam" id="PF08031">
    <property type="entry name" value="BBE"/>
    <property type="match status" value="1"/>
</dbReference>